<reference evidence="6 7" key="1">
    <citation type="submission" date="2018-02" db="EMBL/GenBank/DDBJ databases">
        <title>The genomes of Aspergillus section Nigri reveals drivers in fungal speciation.</title>
        <authorList>
            <consortium name="DOE Joint Genome Institute"/>
            <person name="Vesth T.C."/>
            <person name="Nybo J."/>
            <person name="Theobald S."/>
            <person name="Brandl J."/>
            <person name="Frisvad J.C."/>
            <person name="Nielsen K.F."/>
            <person name="Lyhne E.K."/>
            <person name="Kogle M.E."/>
            <person name="Kuo A."/>
            <person name="Riley R."/>
            <person name="Clum A."/>
            <person name="Nolan M."/>
            <person name="Lipzen A."/>
            <person name="Salamov A."/>
            <person name="Henrissat B."/>
            <person name="Wiebenga A."/>
            <person name="De vries R.P."/>
            <person name="Grigoriev I.V."/>
            <person name="Mortensen U.H."/>
            <person name="Andersen M.R."/>
            <person name="Baker S.E."/>
        </authorList>
    </citation>
    <scope>NUCLEOTIDE SEQUENCE [LARGE SCALE GENOMIC DNA]</scope>
    <source>
        <strain evidence="6 7">CBS 115571</strain>
    </source>
</reference>
<organism evidence="6 7">
    <name type="scientific">Aspergillus violaceofuscus (strain CBS 115571)</name>
    <dbReference type="NCBI Taxonomy" id="1450538"/>
    <lineage>
        <taxon>Eukaryota</taxon>
        <taxon>Fungi</taxon>
        <taxon>Dikarya</taxon>
        <taxon>Ascomycota</taxon>
        <taxon>Pezizomycotina</taxon>
        <taxon>Eurotiomycetes</taxon>
        <taxon>Eurotiomycetidae</taxon>
        <taxon>Eurotiales</taxon>
        <taxon>Aspergillaceae</taxon>
        <taxon>Aspergillus</taxon>
    </lineage>
</organism>
<dbReference type="Pfam" id="PF00172">
    <property type="entry name" value="Zn_clus"/>
    <property type="match status" value="1"/>
</dbReference>
<dbReference type="InterPro" id="IPR036864">
    <property type="entry name" value="Zn2-C6_fun-type_DNA-bd_sf"/>
</dbReference>
<evidence type="ECO:0000256" key="4">
    <source>
        <dbReference type="ARBA" id="ARBA00023242"/>
    </source>
</evidence>
<dbReference type="Gene3D" id="4.10.240.10">
    <property type="entry name" value="Zn(2)-C6 fungal-type DNA-binding domain"/>
    <property type="match status" value="1"/>
</dbReference>
<dbReference type="SMART" id="SM00066">
    <property type="entry name" value="GAL4"/>
    <property type="match status" value="1"/>
</dbReference>
<dbReference type="InterPro" id="IPR021858">
    <property type="entry name" value="Fun_TF"/>
</dbReference>
<keyword evidence="1" id="KW-0805">Transcription regulation</keyword>
<name>A0A2V5H5R8_ASPV1</name>
<evidence type="ECO:0000256" key="1">
    <source>
        <dbReference type="ARBA" id="ARBA00023015"/>
    </source>
</evidence>
<keyword evidence="7" id="KW-1185">Reference proteome</keyword>
<keyword evidence="4" id="KW-0539">Nucleus</keyword>
<dbReference type="CDD" id="cd00067">
    <property type="entry name" value="GAL4"/>
    <property type="match status" value="1"/>
</dbReference>
<sequence>MVRHGRLSTGCQTCRKRKIKCDKLRPACTQCVRSGWHCPRDADSADRMFIYCEPQRAAINTFKAVHATMSRNASSDAKHLVPTTKHRREHLVSAPKLPMEIVQPLHCRASEYYLANHVLRPTRAIRGYNEYLYTFSAEVLRDPMVATSLSAVGLAAYSYKYQYPEILSEARCEYVRSLRFINSALSSSQANAATDAIVISILLLISYESHTAETRRTMSNRYAHVKGAATLLCLRGDASISSCPRRQLFHHLFSCISVHCIMLSLPIPGDLVLLHEKALRYVDTTSDPAWRLSELIIKVIEFRDELRSGRIRDPDTIIVAAQKLDSELASVADTFPFSWQYEIFTSQGRSELVFGEDFHVYPDLWIAYNWNNLRACRMILLDEIRRQLEQRTILAHPCMMAGLLQHQRTLVKLHQLSSEICATVPQHCGYHLELLNCTGPNEPSSPHKQLRDSDTSIPRDAGAHLLFWPFINAGQFTPSQHQRNWIAGRIPSVGQQGALIADILKLGQRVF</sequence>
<dbReference type="EMBL" id="KZ825133">
    <property type="protein sequence ID" value="PYI19535.1"/>
    <property type="molecule type" value="Genomic_DNA"/>
</dbReference>
<dbReference type="STRING" id="1450538.A0A2V5H5R8"/>
<dbReference type="Proteomes" id="UP000249829">
    <property type="component" value="Unassembled WGS sequence"/>
</dbReference>
<evidence type="ECO:0000313" key="6">
    <source>
        <dbReference type="EMBL" id="PYI19535.1"/>
    </source>
</evidence>
<dbReference type="SUPFAM" id="SSF57701">
    <property type="entry name" value="Zn2/Cys6 DNA-binding domain"/>
    <property type="match status" value="1"/>
</dbReference>
<keyword evidence="2" id="KW-0238">DNA-binding</keyword>
<dbReference type="PROSITE" id="PS50048">
    <property type="entry name" value="ZN2_CY6_FUNGAL_2"/>
    <property type="match status" value="1"/>
</dbReference>
<keyword evidence="3" id="KW-0804">Transcription</keyword>
<dbReference type="OMA" id="ARGYNDM"/>
<protein>
    <recommendedName>
        <fullName evidence="5">Zn(2)-C6 fungal-type domain-containing protein</fullName>
    </recommendedName>
</protein>
<dbReference type="Pfam" id="PF11951">
    <property type="entry name" value="Fungal_trans_2"/>
    <property type="match status" value="1"/>
</dbReference>
<dbReference type="AlphaFoldDB" id="A0A2V5H5R8"/>
<evidence type="ECO:0000256" key="3">
    <source>
        <dbReference type="ARBA" id="ARBA00023163"/>
    </source>
</evidence>
<dbReference type="GO" id="GO:0008270">
    <property type="term" value="F:zinc ion binding"/>
    <property type="evidence" value="ECO:0007669"/>
    <property type="project" value="InterPro"/>
</dbReference>
<proteinExistence type="predicted"/>
<gene>
    <name evidence="6" type="ORF">BO99DRAFT_359809</name>
</gene>
<evidence type="ECO:0000259" key="5">
    <source>
        <dbReference type="PROSITE" id="PS50048"/>
    </source>
</evidence>
<accession>A0A2V5H5R8</accession>
<dbReference type="GO" id="GO:0003677">
    <property type="term" value="F:DNA binding"/>
    <property type="evidence" value="ECO:0007669"/>
    <property type="project" value="UniProtKB-KW"/>
</dbReference>
<evidence type="ECO:0000256" key="2">
    <source>
        <dbReference type="ARBA" id="ARBA00023125"/>
    </source>
</evidence>
<dbReference type="InterPro" id="IPR053175">
    <property type="entry name" value="DHMBA_Reg_Transcription_Factor"/>
</dbReference>
<dbReference type="PROSITE" id="PS00463">
    <property type="entry name" value="ZN2_CY6_FUNGAL_1"/>
    <property type="match status" value="1"/>
</dbReference>
<feature type="domain" description="Zn(2)-C6 fungal-type" evidence="5">
    <location>
        <begin position="10"/>
        <end position="38"/>
    </location>
</feature>
<dbReference type="GO" id="GO:0000981">
    <property type="term" value="F:DNA-binding transcription factor activity, RNA polymerase II-specific"/>
    <property type="evidence" value="ECO:0007669"/>
    <property type="project" value="InterPro"/>
</dbReference>
<dbReference type="InterPro" id="IPR001138">
    <property type="entry name" value="Zn2Cys6_DnaBD"/>
</dbReference>
<dbReference type="PANTHER" id="PTHR38791">
    <property type="entry name" value="ZN(II)2CYS6 TRANSCRIPTION FACTOR (EUROFUNG)-RELATED-RELATED"/>
    <property type="match status" value="1"/>
</dbReference>
<evidence type="ECO:0000313" key="7">
    <source>
        <dbReference type="Proteomes" id="UP000249829"/>
    </source>
</evidence>